<dbReference type="Proteomes" id="UP000005237">
    <property type="component" value="Unassembled WGS sequence"/>
</dbReference>
<dbReference type="AlphaFoldDB" id="A0A8R1HGT6"/>
<name>A0A8R1HGT6_CAEJA</name>
<protein>
    <submittedName>
        <fullName evidence="1">Uncharacterized protein</fullName>
    </submittedName>
</protein>
<reference evidence="1" key="2">
    <citation type="submission" date="2022-06" db="UniProtKB">
        <authorList>
            <consortium name="EnsemblMetazoa"/>
        </authorList>
    </citation>
    <scope>IDENTIFICATION</scope>
    <source>
        <strain evidence="1">DF5081</strain>
    </source>
</reference>
<organism evidence="1 2">
    <name type="scientific">Caenorhabditis japonica</name>
    <dbReference type="NCBI Taxonomy" id="281687"/>
    <lineage>
        <taxon>Eukaryota</taxon>
        <taxon>Metazoa</taxon>
        <taxon>Ecdysozoa</taxon>
        <taxon>Nematoda</taxon>
        <taxon>Chromadorea</taxon>
        <taxon>Rhabditida</taxon>
        <taxon>Rhabditina</taxon>
        <taxon>Rhabditomorpha</taxon>
        <taxon>Rhabditoidea</taxon>
        <taxon>Rhabditidae</taxon>
        <taxon>Peloderinae</taxon>
        <taxon>Caenorhabditis</taxon>
    </lineage>
</organism>
<dbReference type="EnsemblMetazoa" id="CJA01085.1">
    <property type="protein sequence ID" value="CJA01085.1"/>
    <property type="gene ID" value="WBGene00120289"/>
</dbReference>
<accession>A0A8R1HGT6</accession>
<evidence type="ECO:0000313" key="1">
    <source>
        <dbReference type="EnsemblMetazoa" id="CJA01085.1"/>
    </source>
</evidence>
<reference evidence="2" key="1">
    <citation type="submission" date="2010-08" db="EMBL/GenBank/DDBJ databases">
        <authorList>
            <consortium name="Caenorhabditis japonica Sequencing Consortium"/>
            <person name="Wilson R.K."/>
        </authorList>
    </citation>
    <scope>NUCLEOTIDE SEQUENCE [LARGE SCALE GENOMIC DNA]</scope>
    <source>
        <strain evidence="2">DF5081</strain>
    </source>
</reference>
<evidence type="ECO:0000313" key="2">
    <source>
        <dbReference type="Proteomes" id="UP000005237"/>
    </source>
</evidence>
<keyword evidence="2" id="KW-1185">Reference proteome</keyword>
<proteinExistence type="predicted"/>
<sequence>MTILFIPEYKKKAKQVLFRRLQMARSSVDTHQSRYKVKAHNEADIYFDQFKKSMVSEEMNYSALFVKRTR</sequence>